<protein>
    <submittedName>
        <fullName evidence="1">Uncharacterized protein</fullName>
    </submittedName>
</protein>
<accession>A0A212LP45</accession>
<name>A0A212LP45_9FIRM</name>
<dbReference type="AlphaFoldDB" id="A0A212LP45"/>
<proteinExistence type="predicted"/>
<dbReference type="EMBL" id="FMJE01000002">
    <property type="protein sequence ID" value="SCM79302.1"/>
    <property type="molecule type" value="Genomic_DNA"/>
</dbReference>
<gene>
    <name evidence="1" type="ORF">KL86SPO_20501</name>
</gene>
<evidence type="ECO:0000313" key="1">
    <source>
        <dbReference type="EMBL" id="SCM79302.1"/>
    </source>
</evidence>
<reference evidence="1" key="1">
    <citation type="submission" date="2016-08" db="EMBL/GenBank/DDBJ databases">
        <authorList>
            <person name="Seilhamer J.J."/>
        </authorList>
    </citation>
    <scope>NUCLEOTIDE SEQUENCE</scope>
    <source>
        <strain evidence="1">86</strain>
    </source>
</reference>
<organism evidence="1">
    <name type="scientific">uncultured Sporomusa sp</name>
    <dbReference type="NCBI Taxonomy" id="307249"/>
    <lineage>
        <taxon>Bacteria</taxon>
        <taxon>Bacillati</taxon>
        <taxon>Bacillota</taxon>
        <taxon>Negativicutes</taxon>
        <taxon>Selenomonadales</taxon>
        <taxon>Sporomusaceae</taxon>
        <taxon>Sporomusa</taxon>
        <taxon>environmental samples</taxon>
    </lineage>
</organism>
<sequence>MVFYEPSHFLSEWLDRIFTDNPHKINTEYTFSNDLIFLLFYLKLSFRFKGLY</sequence>